<dbReference type="EMBL" id="JAADJG010000048">
    <property type="protein sequence ID" value="KAF4456707.1"/>
    <property type="molecule type" value="Genomic_DNA"/>
</dbReference>
<sequence>MPSSTSHSSSHKNQLVKALSSSSHKHSSKDSNKSNTKLIKAPEPDIYHRENKSLWKDVKKTQGNPSTLILAVVAPEQRKPMKKIIDEKIKKKKIRSSVIVTTQEQLQEHLHSSTAVVVKKPFTTLHLFVSSTVAHLTYHIGKFVDQVFVKPCRPEGRQDALQIGTDSTYCDFQSYAWDWRSSDIQLKQLMHHEGCMFDTRTIRDEAFKLLNQPRMHPDLSDDAKTNIIHQFEALGNERVSPSTREDSSTSANGTDTWFQKWKTLLATVIAAGAGGAGMAGGFWMSAGGIMVKGPWGLSVAAGYATVACGGTAIIAGAGSAIVGFGAVYFIPWDRVWKIFRAKLWNIWDMIWETLVWIKDKLVQLARTVMSNVSWFIQEAPMSSRLSM</sequence>
<evidence type="ECO:0000313" key="4">
    <source>
        <dbReference type="Proteomes" id="UP000605986"/>
    </source>
</evidence>
<dbReference type="Proteomes" id="UP000605986">
    <property type="component" value="Unassembled WGS sequence"/>
</dbReference>
<protein>
    <submittedName>
        <fullName evidence="3">Uncharacterized protein</fullName>
    </submittedName>
</protein>
<keyword evidence="2" id="KW-0812">Transmembrane</keyword>
<comment type="caution">
    <text evidence="3">The sequence shown here is derived from an EMBL/GenBank/DDBJ whole genome shotgun (WGS) entry which is preliminary data.</text>
</comment>
<organism evidence="3 4">
    <name type="scientific">Fusarium austroafricanum</name>
    <dbReference type="NCBI Taxonomy" id="2364996"/>
    <lineage>
        <taxon>Eukaryota</taxon>
        <taxon>Fungi</taxon>
        <taxon>Dikarya</taxon>
        <taxon>Ascomycota</taxon>
        <taxon>Pezizomycotina</taxon>
        <taxon>Sordariomycetes</taxon>
        <taxon>Hypocreomycetidae</taxon>
        <taxon>Hypocreales</taxon>
        <taxon>Nectriaceae</taxon>
        <taxon>Fusarium</taxon>
        <taxon>Fusarium concolor species complex</taxon>
    </lineage>
</organism>
<feature type="transmembrane region" description="Helical" evidence="2">
    <location>
        <begin position="303"/>
        <end position="330"/>
    </location>
</feature>
<dbReference type="OrthoDB" id="5057308at2759"/>
<accession>A0A8H4PDK1</accession>
<name>A0A8H4PDK1_9HYPO</name>
<keyword evidence="4" id="KW-1185">Reference proteome</keyword>
<evidence type="ECO:0000313" key="3">
    <source>
        <dbReference type="EMBL" id="KAF4456707.1"/>
    </source>
</evidence>
<keyword evidence="2" id="KW-0472">Membrane</keyword>
<evidence type="ECO:0000256" key="1">
    <source>
        <dbReference type="SAM" id="MobiDB-lite"/>
    </source>
</evidence>
<feature type="transmembrane region" description="Helical" evidence="2">
    <location>
        <begin position="264"/>
        <end position="283"/>
    </location>
</feature>
<gene>
    <name evidence="3" type="ORF">F53441_1263</name>
</gene>
<evidence type="ECO:0000256" key="2">
    <source>
        <dbReference type="SAM" id="Phobius"/>
    </source>
</evidence>
<dbReference type="AlphaFoldDB" id="A0A8H4PDK1"/>
<keyword evidence="2" id="KW-1133">Transmembrane helix</keyword>
<reference evidence="3" key="1">
    <citation type="submission" date="2020-01" db="EMBL/GenBank/DDBJ databases">
        <title>Identification and distribution of gene clusters putatively required for synthesis of sphingolipid metabolism inhibitors in phylogenetically diverse species of the filamentous fungus Fusarium.</title>
        <authorList>
            <person name="Kim H.-S."/>
            <person name="Busman M."/>
            <person name="Brown D.W."/>
            <person name="Divon H."/>
            <person name="Uhlig S."/>
            <person name="Proctor R.H."/>
        </authorList>
    </citation>
    <scope>NUCLEOTIDE SEQUENCE</scope>
    <source>
        <strain evidence="3">NRRL 53441</strain>
    </source>
</reference>
<feature type="region of interest" description="Disordered" evidence="1">
    <location>
        <begin position="1"/>
        <end position="43"/>
    </location>
</feature>
<proteinExistence type="predicted"/>